<dbReference type="EMBL" id="JADNYJ010000173">
    <property type="protein sequence ID" value="KAF8877251.1"/>
    <property type="molecule type" value="Genomic_DNA"/>
</dbReference>
<proteinExistence type="predicted"/>
<feature type="domain" description="Fungal-type protein kinase" evidence="1">
    <location>
        <begin position="7"/>
        <end position="127"/>
    </location>
</feature>
<comment type="caution">
    <text evidence="2">The sequence shown here is derived from an EMBL/GenBank/DDBJ whole genome shotgun (WGS) entry which is preliminary data.</text>
</comment>
<keyword evidence="3" id="KW-1185">Reference proteome</keyword>
<organism evidence="2 3">
    <name type="scientific">Gymnopilus junonius</name>
    <name type="common">Spectacular rustgill mushroom</name>
    <name type="synonym">Gymnopilus spectabilis subsp. junonius</name>
    <dbReference type="NCBI Taxonomy" id="109634"/>
    <lineage>
        <taxon>Eukaryota</taxon>
        <taxon>Fungi</taxon>
        <taxon>Dikarya</taxon>
        <taxon>Basidiomycota</taxon>
        <taxon>Agaricomycotina</taxon>
        <taxon>Agaricomycetes</taxon>
        <taxon>Agaricomycetidae</taxon>
        <taxon>Agaricales</taxon>
        <taxon>Agaricineae</taxon>
        <taxon>Hymenogastraceae</taxon>
        <taxon>Gymnopilus</taxon>
    </lineage>
</organism>
<gene>
    <name evidence="2" type="ORF">CPB84DRAFT_1852740</name>
</gene>
<dbReference type="OrthoDB" id="5569250at2759"/>
<dbReference type="PANTHER" id="PTHR38248">
    <property type="entry name" value="FUNK1 6"/>
    <property type="match status" value="1"/>
</dbReference>
<sequence>MHRTHWEAEDIEEFKRIFLHCVETHYHTEGILYHDISENTLMIWRPANGIDLDARESNNAQKSFGVLNDFDMAVEVNAKGRSPPIGAGHRTATLPFMAVDLLGNNMGSGPHLYRHDLESFFYILVWAAVHYDLKHKRRTETPEKFQKWLTHENAYAEKKAFLFSSIDADSKIYGCVASEFKDVWDEWVIPLQKLFRRAFYYELERKESEEGYDYETIDGKITFEGFMTAIGVKPRGLE</sequence>
<dbReference type="PANTHER" id="PTHR38248:SF2">
    <property type="entry name" value="FUNK1 11"/>
    <property type="match status" value="1"/>
</dbReference>
<protein>
    <recommendedName>
        <fullName evidence="1">Fungal-type protein kinase domain-containing protein</fullName>
    </recommendedName>
</protein>
<evidence type="ECO:0000313" key="2">
    <source>
        <dbReference type="EMBL" id="KAF8877251.1"/>
    </source>
</evidence>
<evidence type="ECO:0000259" key="1">
    <source>
        <dbReference type="Pfam" id="PF17667"/>
    </source>
</evidence>
<dbReference type="AlphaFoldDB" id="A0A9P5N9X2"/>
<reference evidence="2" key="1">
    <citation type="submission" date="2020-11" db="EMBL/GenBank/DDBJ databases">
        <authorList>
            <consortium name="DOE Joint Genome Institute"/>
            <person name="Ahrendt S."/>
            <person name="Riley R."/>
            <person name="Andreopoulos W."/>
            <person name="LaButti K."/>
            <person name="Pangilinan J."/>
            <person name="Ruiz-duenas F.J."/>
            <person name="Barrasa J.M."/>
            <person name="Sanchez-Garcia M."/>
            <person name="Camarero S."/>
            <person name="Miyauchi S."/>
            <person name="Serrano A."/>
            <person name="Linde D."/>
            <person name="Babiker R."/>
            <person name="Drula E."/>
            <person name="Ayuso-Fernandez I."/>
            <person name="Pacheco R."/>
            <person name="Padilla G."/>
            <person name="Ferreira P."/>
            <person name="Barriuso J."/>
            <person name="Kellner H."/>
            <person name="Castanera R."/>
            <person name="Alfaro M."/>
            <person name="Ramirez L."/>
            <person name="Pisabarro A.G."/>
            <person name="Kuo A."/>
            <person name="Tritt A."/>
            <person name="Lipzen A."/>
            <person name="He G."/>
            <person name="Yan M."/>
            <person name="Ng V."/>
            <person name="Cullen D."/>
            <person name="Martin F."/>
            <person name="Rosso M.-N."/>
            <person name="Henrissat B."/>
            <person name="Hibbett D."/>
            <person name="Martinez A.T."/>
            <person name="Grigoriev I.V."/>
        </authorList>
    </citation>
    <scope>NUCLEOTIDE SEQUENCE</scope>
    <source>
        <strain evidence="2">AH 44721</strain>
    </source>
</reference>
<dbReference type="Proteomes" id="UP000724874">
    <property type="component" value="Unassembled WGS sequence"/>
</dbReference>
<dbReference type="InterPro" id="IPR040976">
    <property type="entry name" value="Pkinase_fungal"/>
</dbReference>
<evidence type="ECO:0000313" key="3">
    <source>
        <dbReference type="Proteomes" id="UP000724874"/>
    </source>
</evidence>
<name>A0A9P5N9X2_GYMJU</name>
<accession>A0A9P5N9X2</accession>
<dbReference type="Pfam" id="PF17667">
    <property type="entry name" value="Pkinase_fungal"/>
    <property type="match status" value="1"/>
</dbReference>